<sequence>MKKYLAYLRCGFLEGCAYRQYFITGMLANFIQAVVLFFVWKSIFNYQEVINGYTWEIMKQYVFVSFLCNSIFSMGFEMDAAERIIKGDIILDLLKPVSYRAMLFFRMLGTAGMEFAATFVLVGGIYLFINGIQYLDFFRTVLFFIALLMGMGVKFCIQYLFSLMCFYTDNAYGVSKARETLTNFFSGALVPLAMFPGILREAVNFLPFRGIVYTPCCIFIGFFSIRESIFNILLQLVWIAVLGGLGTLLGKKAFSVISMYGG</sequence>
<name>A0A9D2R5B2_9FIRM</name>
<feature type="transmembrane region" description="Helical" evidence="1">
    <location>
        <begin position="205"/>
        <end position="225"/>
    </location>
</feature>
<keyword evidence="1" id="KW-1133">Transmembrane helix</keyword>
<gene>
    <name evidence="2" type="ORF">H9913_01955</name>
</gene>
<organism evidence="2 3">
    <name type="scientific">Candidatus Blautia stercoripullorum</name>
    <dbReference type="NCBI Taxonomy" id="2838502"/>
    <lineage>
        <taxon>Bacteria</taxon>
        <taxon>Bacillati</taxon>
        <taxon>Bacillota</taxon>
        <taxon>Clostridia</taxon>
        <taxon>Lachnospirales</taxon>
        <taxon>Lachnospiraceae</taxon>
        <taxon>Blautia</taxon>
    </lineage>
</organism>
<protein>
    <submittedName>
        <fullName evidence="2">ABC-2 family transporter protein</fullName>
    </submittedName>
</protein>
<dbReference type="AlphaFoldDB" id="A0A9D2R5B2"/>
<dbReference type="EMBL" id="DWUX01000035">
    <property type="protein sequence ID" value="HJD38769.1"/>
    <property type="molecule type" value="Genomic_DNA"/>
</dbReference>
<dbReference type="Pfam" id="PF06182">
    <property type="entry name" value="ABC2_membrane_6"/>
    <property type="match status" value="1"/>
</dbReference>
<evidence type="ECO:0000256" key="1">
    <source>
        <dbReference type="SAM" id="Phobius"/>
    </source>
</evidence>
<feature type="transmembrane region" description="Helical" evidence="1">
    <location>
        <begin position="232"/>
        <end position="250"/>
    </location>
</feature>
<feature type="transmembrane region" description="Helical" evidence="1">
    <location>
        <begin position="21"/>
        <end position="40"/>
    </location>
</feature>
<comment type="caution">
    <text evidence="2">The sequence shown here is derived from an EMBL/GenBank/DDBJ whole genome shotgun (WGS) entry which is preliminary data.</text>
</comment>
<evidence type="ECO:0000313" key="2">
    <source>
        <dbReference type="EMBL" id="HJD38769.1"/>
    </source>
</evidence>
<dbReference type="InterPro" id="IPR010390">
    <property type="entry name" value="ABC-2_transporter-like"/>
</dbReference>
<dbReference type="Proteomes" id="UP000823850">
    <property type="component" value="Unassembled WGS sequence"/>
</dbReference>
<feature type="transmembrane region" description="Helical" evidence="1">
    <location>
        <begin position="103"/>
        <end position="129"/>
    </location>
</feature>
<accession>A0A9D2R5B2</accession>
<proteinExistence type="predicted"/>
<keyword evidence="1" id="KW-0812">Transmembrane</keyword>
<keyword evidence="1" id="KW-0472">Membrane</keyword>
<dbReference type="PANTHER" id="PTHR36832">
    <property type="entry name" value="SLR1174 PROTEIN-RELATED"/>
    <property type="match status" value="1"/>
</dbReference>
<evidence type="ECO:0000313" key="3">
    <source>
        <dbReference type="Proteomes" id="UP000823850"/>
    </source>
</evidence>
<reference evidence="2" key="2">
    <citation type="submission" date="2021-04" db="EMBL/GenBank/DDBJ databases">
        <authorList>
            <person name="Gilroy R."/>
        </authorList>
    </citation>
    <scope>NUCLEOTIDE SEQUENCE</scope>
    <source>
        <strain evidence="2">ChiW19-6364</strain>
    </source>
</reference>
<feature type="transmembrane region" description="Helical" evidence="1">
    <location>
        <begin position="141"/>
        <end position="168"/>
    </location>
</feature>
<reference evidence="2" key="1">
    <citation type="journal article" date="2021" name="PeerJ">
        <title>Extensive microbial diversity within the chicken gut microbiome revealed by metagenomics and culture.</title>
        <authorList>
            <person name="Gilroy R."/>
            <person name="Ravi A."/>
            <person name="Getino M."/>
            <person name="Pursley I."/>
            <person name="Horton D.L."/>
            <person name="Alikhan N.F."/>
            <person name="Baker D."/>
            <person name="Gharbi K."/>
            <person name="Hall N."/>
            <person name="Watson M."/>
            <person name="Adriaenssens E.M."/>
            <person name="Foster-Nyarko E."/>
            <person name="Jarju S."/>
            <person name="Secka A."/>
            <person name="Antonio M."/>
            <person name="Oren A."/>
            <person name="Chaudhuri R.R."/>
            <person name="La Ragione R."/>
            <person name="Hildebrand F."/>
            <person name="Pallen M.J."/>
        </authorList>
    </citation>
    <scope>NUCLEOTIDE SEQUENCE</scope>
    <source>
        <strain evidence="2">ChiW19-6364</strain>
    </source>
</reference>
<dbReference type="PANTHER" id="PTHR36832:SF1">
    <property type="entry name" value="SLR1174 PROTEIN"/>
    <property type="match status" value="1"/>
</dbReference>